<evidence type="ECO:0000313" key="10">
    <source>
        <dbReference type="Proteomes" id="UP000652761"/>
    </source>
</evidence>
<evidence type="ECO:0000256" key="5">
    <source>
        <dbReference type="ARBA" id="ARBA00023242"/>
    </source>
</evidence>
<dbReference type="GO" id="GO:0009739">
    <property type="term" value="P:response to gibberellin"/>
    <property type="evidence" value="ECO:0007669"/>
    <property type="project" value="UniProtKB-ARBA"/>
</dbReference>
<dbReference type="CDD" id="cd00167">
    <property type="entry name" value="SANT"/>
    <property type="match status" value="1"/>
</dbReference>
<dbReference type="FunFam" id="1.10.10.60:FF:000009">
    <property type="entry name" value="transcription factor MYB1R1"/>
    <property type="match status" value="1"/>
</dbReference>
<evidence type="ECO:0000259" key="7">
    <source>
        <dbReference type="PROSITE" id="PS50090"/>
    </source>
</evidence>
<evidence type="ECO:0000256" key="1">
    <source>
        <dbReference type="ARBA" id="ARBA00004123"/>
    </source>
</evidence>
<evidence type="ECO:0000256" key="3">
    <source>
        <dbReference type="ARBA" id="ARBA00023125"/>
    </source>
</evidence>
<dbReference type="SMART" id="SM00717">
    <property type="entry name" value="SANT"/>
    <property type="match status" value="1"/>
</dbReference>
<dbReference type="InterPro" id="IPR052245">
    <property type="entry name" value="Plant_Stress_Dev_TF"/>
</dbReference>
<dbReference type="InterPro" id="IPR009057">
    <property type="entry name" value="Homeodomain-like_sf"/>
</dbReference>
<dbReference type="Gene3D" id="1.10.10.60">
    <property type="entry name" value="Homeodomain-like"/>
    <property type="match status" value="1"/>
</dbReference>
<evidence type="ECO:0000256" key="6">
    <source>
        <dbReference type="SAM" id="MobiDB-lite"/>
    </source>
</evidence>
<keyword evidence="10" id="KW-1185">Reference proteome</keyword>
<organism evidence="9 10">
    <name type="scientific">Colocasia esculenta</name>
    <name type="common">Wild taro</name>
    <name type="synonym">Arum esculentum</name>
    <dbReference type="NCBI Taxonomy" id="4460"/>
    <lineage>
        <taxon>Eukaryota</taxon>
        <taxon>Viridiplantae</taxon>
        <taxon>Streptophyta</taxon>
        <taxon>Embryophyta</taxon>
        <taxon>Tracheophyta</taxon>
        <taxon>Spermatophyta</taxon>
        <taxon>Magnoliopsida</taxon>
        <taxon>Liliopsida</taxon>
        <taxon>Araceae</taxon>
        <taxon>Aroideae</taxon>
        <taxon>Colocasieae</taxon>
        <taxon>Colocasia</taxon>
    </lineage>
</organism>
<evidence type="ECO:0000313" key="9">
    <source>
        <dbReference type="EMBL" id="MQL97434.1"/>
    </source>
</evidence>
<dbReference type="PANTHER" id="PTHR44191:SF62">
    <property type="entry name" value="OS04G0341900 PROTEIN"/>
    <property type="match status" value="1"/>
</dbReference>
<evidence type="ECO:0000256" key="4">
    <source>
        <dbReference type="ARBA" id="ARBA00023163"/>
    </source>
</evidence>
<dbReference type="PROSITE" id="PS51294">
    <property type="entry name" value="HTH_MYB"/>
    <property type="match status" value="1"/>
</dbReference>
<dbReference type="NCBIfam" id="TIGR01557">
    <property type="entry name" value="myb_SHAQKYF"/>
    <property type="match status" value="1"/>
</dbReference>
<dbReference type="InterPro" id="IPR006447">
    <property type="entry name" value="Myb_dom_plants"/>
</dbReference>
<keyword evidence="5" id="KW-0539">Nucleus</keyword>
<dbReference type="PROSITE" id="PS50090">
    <property type="entry name" value="MYB_LIKE"/>
    <property type="match status" value="1"/>
</dbReference>
<comment type="subcellular location">
    <subcellularLocation>
        <location evidence="1">Nucleus</location>
    </subcellularLocation>
</comment>
<gene>
    <name evidence="9" type="ORF">Taro_030123</name>
</gene>
<dbReference type="PANTHER" id="PTHR44191">
    <property type="entry name" value="TRANSCRIPTION FACTOR KUA1"/>
    <property type="match status" value="1"/>
</dbReference>
<accession>A0A843VWZ0</accession>
<comment type="caution">
    <text evidence="9">The sequence shown here is derived from an EMBL/GenBank/DDBJ whole genome shotgun (WGS) entry which is preliminary data.</text>
</comment>
<name>A0A843VWZ0_COLES</name>
<feature type="domain" description="HTH myb-type" evidence="8">
    <location>
        <begin position="177"/>
        <end position="233"/>
    </location>
</feature>
<feature type="domain" description="Myb-like" evidence="7">
    <location>
        <begin position="184"/>
        <end position="229"/>
    </location>
</feature>
<dbReference type="Proteomes" id="UP000652761">
    <property type="component" value="Unassembled WGS sequence"/>
</dbReference>
<dbReference type="AlphaFoldDB" id="A0A843VWZ0"/>
<keyword evidence="4" id="KW-0804">Transcription</keyword>
<dbReference type="InterPro" id="IPR017930">
    <property type="entry name" value="Myb_dom"/>
</dbReference>
<keyword evidence="3" id="KW-0238">DNA-binding</keyword>
<dbReference type="GO" id="GO:0003677">
    <property type="term" value="F:DNA binding"/>
    <property type="evidence" value="ECO:0007669"/>
    <property type="project" value="UniProtKB-KW"/>
</dbReference>
<protein>
    <submittedName>
        <fullName evidence="9">Uncharacterized protein</fullName>
    </submittedName>
</protein>
<dbReference type="Pfam" id="PF00249">
    <property type="entry name" value="Myb_DNA-binding"/>
    <property type="match status" value="1"/>
</dbReference>
<dbReference type="EMBL" id="NMUH01002048">
    <property type="protein sequence ID" value="MQL97434.1"/>
    <property type="molecule type" value="Genomic_DNA"/>
</dbReference>
<dbReference type="GO" id="GO:0006355">
    <property type="term" value="P:regulation of DNA-templated transcription"/>
    <property type="evidence" value="ECO:0007669"/>
    <property type="project" value="UniProtKB-ARBA"/>
</dbReference>
<dbReference type="GO" id="GO:0009744">
    <property type="term" value="P:response to sucrose"/>
    <property type="evidence" value="ECO:0007669"/>
    <property type="project" value="UniProtKB-ARBA"/>
</dbReference>
<proteinExistence type="predicted"/>
<dbReference type="InterPro" id="IPR001005">
    <property type="entry name" value="SANT/Myb"/>
</dbReference>
<feature type="compositionally biased region" description="Polar residues" evidence="6">
    <location>
        <begin position="32"/>
        <end position="42"/>
    </location>
</feature>
<dbReference type="GO" id="GO:0005634">
    <property type="term" value="C:nucleus"/>
    <property type="evidence" value="ECO:0007669"/>
    <property type="project" value="UniProtKB-SubCell"/>
</dbReference>
<sequence length="342" mass="38593">MCHPKSGQYLTICTPASTQTRRRLKPHLPQHPSETPRVQSDTLRARSKRREEDDGDRQAAGVPGRMANTSFSHTTTLKEKTDESLALAKNFLENMNDELDESALWASLMNKFAGRPTEEIEGQCSASITEFTASMLGLLPTVDYSDLDKKDSPPPIIATDPATREFIATLREGLPDLRSTKGQPWSSEEHCLFLLGMKSCGKGDWRSISKYFVLSRTPTQIASHAQKFFTRQEKEKRKRALKQRAHDTNAYTATRVHYATPYNVPNAFYQRSVLEPVPAYNMHNGINEGRVDHNRQYFTMPTPAAPNIYHRPLMPAPPQHSSIYYPNAAAAMAQDRNVFGRL</sequence>
<dbReference type="OrthoDB" id="118550at2759"/>
<evidence type="ECO:0000259" key="8">
    <source>
        <dbReference type="PROSITE" id="PS51294"/>
    </source>
</evidence>
<feature type="region of interest" description="Disordered" evidence="6">
    <location>
        <begin position="16"/>
        <end position="76"/>
    </location>
</feature>
<keyword evidence="2" id="KW-0805">Transcription regulation</keyword>
<evidence type="ECO:0000256" key="2">
    <source>
        <dbReference type="ARBA" id="ARBA00023015"/>
    </source>
</evidence>
<dbReference type="SUPFAM" id="SSF46689">
    <property type="entry name" value="Homeodomain-like"/>
    <property type="match status" value="1"/>
</dbReference>
<reference evidence="9" key="1">
    <citation type="submission" date="2017-07" db="EMBL/GenBank/DDBJ databases">
        <title>Taro Niue Genome Assembly and Annotation.</title>
        <authorList>
            <person name="Atibalentja N."/>
            <person name="Keating K."/>
            <person name="Fields C.J."/>
        </authorList>
    </citation>
    <scope>NUCLEOTIDE SEQUENCE</scope>
    <source>
        <strain evidence="9">Niue_2</strain>
        <tissue evidence="9">Leaf</tissue>
    </source>
</reference>